<proteinExistence type="inferred from homology"/>
<evidence type="ECO:0000256" key="7">
    <source>
        <dbReference type="HAMAP-Rule" id="MF_01337"/>
    </source>
</evidence>
<dbReference type="GO" id="GO:0003735">
    <property type="term" value="F:structural constituent of ribosome"/>
    <property type="evidence" value="ECO:0007669"/>
    <property type="project" value="InterPro"/>
</dbReference>
<reference evidence="9 10" key="1">
    <citation type="submission" date="2017-09" db="EMBL/GenBank/DDBJ databases">
        <title>Depth-based differentiation of microbial function through sediment-hosted aquifers and enrichment of novel symbionts in the deep terrestrial subsurface.</title>
        <authorList>
            <person name="Probst A.J."/>
            <person name="Ladd B."/>
            <person name="Jarett J.K."/>
            <person name="Geller-Mcgrath D.E."/>
            <person name="Sieber C.M."/>
            <person name="Emerson J.B."/>
            <person name="Anantharaman K."/>
            <person name="Thomas B.C."/>
            <person name="Malmstrom R."/>
            <person name="Stieglmeier M."/>
            <person name="Klingl A."/>
            <person name="Woyke T."/>
            <person name="Ryan C.M."/>
            <person name="Banfield J.F."/>
        </authorList>
    </citation>
    <scope>NUCLEOTIDE SEQUENCE [LARGE SCALE GENOMIC DNA]</scope>
    <source>
        <strain evidence="9">CG23_combo_of_CG06-09_8_20_14_all_54_14</strain>
    </source>
</reference>
<protein>
    <recommendedName>
        <fullName evidence="6 7">Large ribosomal subunit protein uL18</fullName>
    </recommendedName>
</protein>
<accession>A0A2G9ZBJ5</accession>
<evidence type="ECO:0000256" key="8">
    <source>
        <dbReference type="SAM" id="MobiDB-lite"/>
    </source>
</evidence>
<dbReference type="InterPro" id="IPR005484">
    <property type="entry name" value="Ribosomal_uL18_bac/plant/anim"/>
</dbReference>
<dbReference type="Proteomes" id="UP000228812">
    <property type="component" value="Unassembled WGS sequence"/>
</dbReference>
<dbReference type="InterPro" id="IPR057268">
    <property type="entry name" value="Ribosomal_L18"/>
</dbReference>
<evidence type="ECO:0000313" key="9">
    <source>
        <dbReference type="EMBL" id="PIP29980.1"/>
    </source>
</evidence>
<dbReference type="AlphaFoldDB" id="A0A2G9ZBJ5"/>
<evidence type="ECO:0000256" key="1">
    <source>
        <dbReference type="ARBA" id="ARBA00007116"/>
    </source>
</evidence>
<evidence type="ECO:0000313" key="10">
    <source>
        <dbReference type="Proteomes" id="UP000228812"/>
    </source>
</evidence>
<feature type="compositionally biased region" description="Basic residues" evidence="8">
    <location>
        <begin position="1"/>
        <end position="20"/>
    </location>
</feature>
<keyword evidence="4 7" id="KW-0689">Ribosomal protein</keyword>
<keyword evidence="5 7" id="KW-0687">Ribonucleoprotein</keyword>
<dbReference type="Gene3D" id="3.30.420.100">
    <property type="match status" value="1"/>
</dbReference>
<keyword evidence="3 7" id="KW-0694">RNA-binding</keyword>
<dbReference type="SUPFAM" id="SSF53137">
    <property type="entry name" value="Translational machinery components"/>
    <property type="match status" value="1"/>
</dbReference>
<dbReference type="GO" id="GO:0022625">
    <property type="term" value="C:cytosolic large ribosomal subunit"/>
    <property type="evidence" value="ECO:0007669"/>
    <property type="project" value="TreeGrafter"/>
</dbReference>
<evidence type="ECO:0000256" key="6">
    <source>
        <dbReference type="ARBA" id="ARBA00035197"/>
    </source>
</evidence>
<evidence type="ECO:0000256" key="5">
    <source>
        <dbReference type="ARBA" id="ARBA00023274"/>
    </source>
</evidence>
<comment type="function">
    <text evidence="7">This is one of the proteins that bind and probably mediate the attachment of the 5S RNA into the large ribosomal subunit, where it forms part of the central protuberance.</text>
</comment>
<dbReference type="PANTHER" id="PTHR12899">
    <property type="entry name" value="39S RIBOSOMAL PROTEIN L18, MITOCHONDRIAL"/>
    <property type="match status" value="1"/>
</dbReference>
<dbReference type="HAMAP" id="MF_01337_B">
    <property type="entry name" value="Ribosomal_uL18_B"/>
    <property type="match status" value="1"/>
</dbReference>
<dbReference type="GO" id="GO:0006412">
    <property type="term" value="P:translation"/>
    <property type="evidence" value="ECO:0007669"/>
    <property type="project" value="UniProtKB-UniRule"/>
</dbReference>
<dbReference type="GO" id="GO:0008097">
    <property type="term" value="F:5S rRNA binding"/>
    <property type="evidence" value="ECO:0007669"/>
    <property type="project" value="TreeGrafter"/>
</dbReference>
<evidence type="ECO:0000256" key="4">
    <source>
        <dbReference type="ARBA" id="ARBA00022980"/>
    </source>
</evidence>
<dbReference type="Pfam" id="PF00861">
    <property type="entry name" value="Ribosomal_L18p"/>
    <property type="match status" value="1"/>
</dbReference>
<evidence type="ECO:0000256" key="2">
    <source>
        <dbReference type="ARBA" id="ARBA00022730"/>
    </source>
</evidence>
<comment type="caution">
    <text evidence="9">The sequence shown here is derived from an EMBL/GenBank/DDBJ whole genome shotgun (WGS) entry which is preliminary data.</text>
</comment>
<name>A0A2G9ZBJ5_9BACT</name>
<feature type="region of interest" description="Disordered" evidence="8">
    <location>
        <begin position="1"/>
        <end position="24"/>
    </location>
</feature>
<comment type="subunit">
    <text evidence="7">Part of the 50S ribosomal subunit; part of the 5S rRNA/L5/L18/L25 subcomplex. Contacts the 5S and 23S rRNAs.</text>
</comment>
<dbReference type="CDD" id="cd00432">
    <property type="entry name" value="Ribosomal_L18_L5e"/>
    <property type="match status" value="1"/>
</dbReference>
<dbReference type="InterPro" id="IPR004389">
    <property type="entry name" value="Ribosomal_uL18_bac-type"/>
</dbReference>
<evidence type="ECO:0000256" key="3">
    <source>
        <dbReference type="ARBA" id="ARBA00022884"/>
    </source>
</evidence>
<dbReference type="NCBIfam" id="TIGR00060">
    <property type="entry name" value="L18_bact"/>
    <property type="match status" value="1"/>
</dbReference>
<dbReference type="PANTHER" id="PTHR12899:SF3">
    <property type="entry name" value="LARGE RIBOSOMAL SUBUNIT PROTEIN UL18M"/>
    <property type="match status" value="1"/>
</dbReference>
<sequence length="117" mass="12849">MHQRKHTNQQRLRRAKRVRSTIRGTAERPRLSVFRSNYFTYVQLIDDAAGKTIVSSSTRALAEKGKKSETAAALGKSIAAAAKKAGIVRAVLDRGSYRYHGRVKAVAEAARKAGLVI</sequence>
<organism evidence="9 10">
    <name type="scientific">Candidatus Jorgensenbacteria bacterium CG23_combo_of_CG06-09_8_20_14_all_54_14</name>
    <dbReference type="NCBI Taxonomy" id="1974595"/>
    <lineage>
        <taxon>Bacteria</taxon>
        <taxon>Candidatus Joergenseniibacteriota</taxon>
    </lineage>
</organism>
<dbReference type="EMBL" id="PCRZ01000021">
    <property type="protein sequence ID" value="PIP29980.1"/>
    <property type="molecule type" value="Genomic_DNA"/>
</dbReference>
<comment type="similarity">
    <text evidence="1 7">Belongs to the universal ribosomal protein uL18 family.</text>
</comment>
<keyword evidence="2 7" id="KW-0699">rRNA-binding</keyword>
<gene>
    <name evidence="7" type="primary">rplR</name>
    <name evidence="9" type="ORF">COX26_01315</name>
</gene>